<organism evidence="2">
    <name type="scientific">Myoviridae sp. ctiX384</name>
    <dbReference type="NCBI Taxonomy" id="2827702"/>
    <lineage>
        <taxon>Viruses</taxon>
        <taxon>Duplodnaviria</taxon>
        <taxon>Heunggongvirae</taxon>
        <taxon>Uroviricota</taxon>
        <taxon>Caudoviricetes</taxon>
    </lineage>
</organism>
<dbReference type="Pfam" id="PF14301">
    <property type="entry name" value="DUF4376"/>
    <property type="match status" value="1"/>
</dbReference>
<sequence length="166" mass="19114">MNKDFYKVYGANERQDKIVRLSETNYLLIFGFGKDGDNGYNYRKNYDHKPTIEELKEDIEIFINKETDAIILGGFVWNGKSVYLSTENQINFKAAYDLAVQTDGATLPIKFKLGEDDDGKPVYHTFQKLEAFTDFYTKAFAYISKCLNEGWTEKDCVDYSALIGDE</sequence>
<name>A0A8S5TBG8_9CAUD</name>
<dbReference type="EMBL" id="BK032790">
    <property type="protein sequence ID" value="DAF60582.1"/>
    <property type="molecule type" value="Genomic_DNA"/>
</dbReference>
<reference evidence="2" key="1">
    <citation type="journal article" date="2021" name="Proc. Natl. Acad. Sci. U.S.A.">
        <title>A Catalog of Tens of Thousands of Viruses from Human Metagenomes Reveals Hidden Associations with Chronic Diseases.</title>
        <authorList>
            <person name="Tisza M.J."/>
            <person name="Buck C.B."/>
        </authorList>
    </citation>
    <scope>NUCLEOTIDE SEQUENCE</scope>
    <source>
        <strain evidence="2">CtiX384</strain>
    </source>
</reference>
<feature type="domain" description="DUF4376" evidence="1">
    <location>
        <begin position="63"/>
        <end position="157"/>
    </location>
</feature>
<protein>
    <recommendedName>
        <fullName evidence="1">DUF4376 domain-containing protein</fullName>
    </recommendedName>
</protein>
<dbReference type="InterPro" id="IPR025484">
    <property type="entry name" value="DUF4376"/>
</dbReference>
<evidence type="ECO:0000313" key="2">
    <source>
        <dbReference type="EMBL" id="DAF60582.1"/>
    </source>
</evidence>
<accession>A0A8S5TBG8</accession>
<evidence type="ECO:0000259" key="1">
    <source>
        <dbReference type="Pfam" id="PF14301"/>
    </source>
</evidence>
<proteinExistence type="predicted"/>